<dbReference type="InterPro" id="IPR022212">
    <property type="entry name" value="DUF3741"/>
</dbReference>
<feature type="compositionally biased region" description="Basic and acidic residues" evidence="1">
    <location>
        <begin position="445"/>
        <end position="460"/>
    </location>
</feature>
<organism evidence="4 5">
    <name type="scientific">Nyssa sinensis</name>
    <dbReference type="NCBI Taxonomy" id="561372"/>
    <lineage>
        <taxon>Eukaryota</taxon>
        <taxon>Viridiplantae</taxon>
        <taxon>Streptophyta</taxon>
        <taxon>Embryophyta</taxon>
        <taxon>Tracheophyta</taxon>
        <taxon>Spermatophyta</taxon>
        <taxon>Magnoliopsida</taxon>
        <taxon>eudicotyledons</taxon>
        <taxon>Gunneridae</taxon>
        <taxon>Pentapetalae</taxon>
        <taxon>asterids</taxon>
        <taxon>Cornales</taxon>
        <taxon>Nyssaceae</taxon>
        <taxon>Nyssa</taxon>
    </lineage>
</organism>
<evidence type="ECO:0000259" key="2">
    <source>
        <dbReference type="Pfam" id="PF12552"/>
    </source>
</evidence>
<dbReference type="Pfam" id="PF12552">
    <property type="entry name" value="DUF3741"/>
    <property type="match status" value="1"/>
</dbReference>
<protein>
    <recommendedName>
        <fullName evidence="6">DUF4378 domain-containing protein</fullName>
    </recommendedName>
</protein>
<dbReference type="OrthoDB" id="952876at2759"/>
<evidence type="ECO:0008006" key="6">
    <source>
        <dbReference type="Google" id="ProtNLM"/>
    </source>
</evidence>
<proteinExistence type="predicted"/>
<feature type="domain" description="DUF3741" evidence="2">
    <location>
        <begin position="221"/>
        <end position="265"/>
    </location>
</feature>
<evidence type="ECO:0000256" key="1">
    <source>
        <dbReference type="SAM" id="MobiDB-lite"/>
    </source>
</evidence>
<feature type="domain" description="DUF4378" evidence="3">
    <location>
        <begin position="702"/>
        <end position="849"/>
    </location>
</feature>
<dbReference type="Pfam" id="PF14309">
    <property type="entry name" value="DUF4378"/>
    <property type="match status" value="1"/>
</dbReference>
<keyword evidence="5" id="KW-1185">Reference proteome</keyword>
<dbReference type="PANTHER" id="PTHR47212">
    <property type="entry name" value="ADHESIN-LIKE PROTEIN, PUTATIVE (DUF3741)-RELATED"/>
    <property type="match status" value="1"/>
</dbReference>
<gene>
    <name evidence="4" type="ORF">F0562_011508</name>
</gene>
<accession>A0A5J4ZQ65</accession>
<dbReference type="InterPro" id="IPR025486">
    <property type="entry name" value="DUF4378"/>
</dbReference>
<feature type="compositionally biased region" description="Basic and acidic residues" evidence="1">
    <location>
        <begin position="419"/>
        <end position="432"/>
    </location>
</feature>
<evidence type="ECO:0000313" key="4">
    <source>
        <dbReference type="EMBL" id="KAA8520835.1"/>
    </source>
</evidence>
<evidence type="ECO:0000313" key="5">
    <source>
        <dbReference type="Proteomes" id="UP000325577"/>
    </source>
</evidence>
<dbReference type="EMBL" id="CM018048">
    <property type="protein sequence ID" value="KAA8520835.1"/>
    <property type="molecule type" value="Genomic_DNA"/>
</dbReference>
<dbReference type="AlphaFoldDB" id="A0A5J4ZQ65"/>
<sequence length="856" mass="96775">MERRLPKSPPLCGKSHSGCMWGLIGILDFCRGNSNRKLLSDGKHLNRHDVGPGKARSRLNLLPKFDEKCQGNDDGDKKSLTVDAGERSIKKFIKEEMSTKQLINKQATVTELKHIHSDSGLIRHLAKNHKKSSKICQRAYQFPAQDRRDVISVGHQASSFSSSMETSSDKLNLAAMLEAFCNKIRHENGRQYGNEQRSITCARNDLLNDINLQQTAKAFIDQMFIDNKYLSRDRVSHQSKHLLGVFEILNANKEIFMELLQDPNSLLSRHIEHLQNSPTEKEKTESFPEVKFLECIISNPRNCEEAGCTVKFRKQNMHNFLKKIKSRYGYLSKGRDDPQPPNRIVVLKPGGNGMQNSENVTCNCSSLQLHHNLRSKGRRVNPAYFPFRAFRRKLKYVKRAHRKKQHWMSLDGASHKLPYDHQSLKEGSKGISDKASIGKTVESSTDAKRRDEIGKPRDSESTSSESVCKKLNLSIVSYYNQREIDIYLEAKRHLSERLSEVDGGDTFSSTQAPRTLGRILSLPEHIWATLSPKRDGEHGSVSAQMSFSSSSKAAQNVEVSQCMDNGKPDGCVKILEINDSIQPGDFNLLELACESNSTLVASGKQSIDATNTCEEIRHLKCLRSDSPLDVSSSSPSSIHRVEVLDSISREEHPSPVYVLEPIFTEFASPTSTIPQPAQPPIQPLHPKINLSNCSEDNECVSKYVRAVLQASGLHWDELSTKFHSSDELLDPSLFDEVDLFHFESCCDHKLLFDCINEVLLGVYQRYFRCSPWVSFLEPKIWPLTRGRNLVEGVIKGVNWYLLPPTMPRTLQQIVGKDMAMSGKWIDIRLDSEDIVVEMAEAILEELTMETVMEIQI</sequence>
<reference evidence="4 5" key="1">
    <citation type="submission" date="2019-09" db="EMBL/GenBank/DDBJ databases">
        <title>A chromosome-level genome assembly of the Chinese tupelo Nyssa sinensis.</title>
        <authorList>
            <person name="Yang X."/>
            <person name="Kang M."/>
            <person name="Yang Y."/>
            <person name="Xiong H."/>
            <person name="Wang M."/>
            <person name="Zhang Z."/>
            <person name="Wang Z."/>
            <person name="Wu H."/>
            <person name="Ma T."/>
            <person name="Liu J."/>
            <person name="Xi Z."/>
        </authorList>
    </citation>
    <scope>NUCLEOTIDE SEQUENCE [LARGE SCALE GENOMIC DNA]</scope>
    <source>
        <strain evidence="4">J267</strain>
        <tissue evidence="4">Leaf</tissue>
    </source>
</reference>
<dbReference type="PANTHER" id="PTHR47212:SF2">
    <property type="entry name" value="DUF3741 DOMAIN-CONTAINING PROTEIN"/>
    <property type="match status" value="1"/>
</dbReference>
<evidence type="ECO:0000259" key="3">
    <source>
        <dbReference type="Pfam" id="PF14309"/>
    </source>
</evidence>
<feature type="region of interest" description="Disordered" evidence="1">
    <location>
        <begin position="419"/>
        <end position="464"/>
    </location>
</feature>
<name>A0A5J4ZQ65_9ASTE</name>
<dbReference type="Proteomes" id="UP000325577">
    <property type="component" value="Linkage Group LG5"/>
</dbReference>